<dbReference type="InterPro" id="IPR017871">
    <property type="entry name" value="ABC_transporter-like_CS"/>
</dbReference>
<name>R4T0S5_9PSEU</name>
<dbReference type="CDD" id="cd03224">
    <property type="entry name" value="ABC_TM1139_LivF_branched"/>
    <property type="match status" value="1"/>
</dbReference>
<dbReference type="GO" id="GO:0016887">
    <property type="term" value="F:ATP hydrolysis activity"/>
    <property type="evidence" value="ECO:0007669"/>
    <property type="project" value="InterPro"/>
</dbReference>
<dbReference type="HOGENOM" id="CLU_000604_1_2_11"/>
<dbReference type="Pfam" id="PF00005">
    <property type="entry name" value="ABC_tran"/>
    <property type="match status" value="1"/>
</dbReference>
<evidence type="ECO:0000256" key="2">
    <source>
        <dbReference type="ARBA" id="ARBA00022448"/>
    </source>
</evidence>
<dbReference type="PROSITE" id="PS00211">
    <property type="entry name" value="ABC_TRANSPORTER_1"/>
    <property type="match status" value="1"/>
</dbReference>
<accession>R4T0S5</accession>
<keyword evidence="2" id="KW-0813">Transport</keyword>
<keyword evidence="5" id="KW-0029">Amino-acid transport</keyword>
<keyword evidence="4 7" id="KW-0067">ATP-binding</keyword>
<dbReference type="PANTHER" id="PTHR43820:SF4">
    <property type="entry name" value="HIGH-AFFINITY BRANCHED-CHAIN AMINO ACID TRANSPORT ATP-BINDING PROTEIN LIVF"/>
    <property type="match status" value="1"/>
</dbReference>
<dbReference type="PANTHER" id="PTHR43820">
    <property type="entry name" value="HIGH-AFFINITY BRANCHED-CHAIN AMINO ACID TRANSPORT ATP-BINDING PROTEIN LIVF"/>
    <property type="match status" value="1"/>
</dbReference>
<dbReference type="Proteomes" id="UP000013968">
    <property type="component" value="Chromosome"/>
</dbReference>
<sequence length="285" mass="30014">MTATDRDSRHTNGGGGLLSVRDLQVRYGRSVAALHGVDLDVSPDGVLAVLGSNGAGKSTLLRTVSGTLRMHRGSVSAGEVRYDGKPLTKLDPARIVGLGVVGVPEGRQVFARMTVEENLRAGGIGARSPEQRAAARKRVDELFPVLSERAKQRAGLLSGGEQQMLAIGRALMSGPRLLLLDEPSLGLAPKIVERIGDIIREIHEQGTAVVLVEQNAVMALRVADHAIVLEVGRVALAGTTAELAASEEVQRLYLGGHAESQATAEAEAADARKHLAGRSLSRWAG</sequence>
<dbReference type="GO" id="GO:0015658">
    <property type="term" value="F:branched-chain amino acid transmembrane transporter activity"/>
    <property type="evidence" value="ECO:0007669"/>
    <property type="project" value="TreeGrafter"/>
</dbReference>
<dbReference type="SMART" id="SM00382">
    <property type="entry name" value="AAA"/>
    <property type="match status" value="1"/>
</dbReference>
<comment type="similarity">
    <text evidence="1">Belongs to the ABC transporter superfamily.</text>
</comment>
<reference evidence="7 8" key="1">
    <citation type="journal article" date="2013" name="BMC Genomics">
        <title>ContigScape: a Cytoscape plugin facilitating microbial genome gap closing.</title>
        <authorList>
            <person name="Tang B."/>
            <person name="Wang Q."/>
            <person name="Yang M."/>
            <person name="Xie F."/>
            <person name="Zhu Y."/>
            <person name="Zhuo Y."/>
            <person name="Wang S."/>
            <person name="Gao H."/>
            <person name="Ding X."/>
            <person name="Zhang L."/>
            <person name="Zhao G."/>
            <person name="Zheng H."/>
        </authorList>
    </citation>
    <scope>NUCLEOTIDE SEQUENCE [LARGE SCALE GENOMIC DNA]</scope>
    <source>
        <strain evidence="7 8">HCCB10007</strain>
    </source>
</reference>
<dbReference type="PROSITE" id="PS50893">
    <property type="entry name" value="ABC_TRANSPORTER_2"/>
    <property type="match status" value="1"/>
</dbReference>
<evidence type="ECO:0000256" key="3">
    <source>
        <dbReference type="ARBA" id="ARBA00022741"/>
    </source>
</evidence>
<dbReference type="InterPro" id="IPR003593">
    <property type="entry name" value="AAA+_ATPase"/>
</dbReference>
<dbReference type="InterPro" id="IPR003439">
    <property type="entry name" value="ABC_transporter-like_ATP-bd"/>
</dbReference>
<dbReference type="SUPFAM" id="SSF52540">
    <property type="entry name" value="P-loop containing nucleoside triphosphate hydrolases"/>
    <property type="match status" value="1"/>
</dbReference>
<feature type="domain" description="ABC transporter" evidence="6">
    <location>
        <begin position="18"/>
        <end position="256"/>
    </location>
</feature>
<evidence type="ECO:0000313" key="8">
    <source>
        <dbReference type="Proteomes" id="UP000013968"/>
    </source>
</evidence>
<evidence type="ECO:0000256" key="5">
    <source>
        <dbReference type="ARBA" id="ARBA00022970"/>
    </source>
</evidence>
<proteinExistence type="inferred from homology"/>
<gene>
    <name evidence="7" type="primary">livF</name>
    <name evidence="7" type="ORF">AORI_1710</name>
</gene>
<protein>
    <submittedName>
        <fullName evidence="7">Branched-chain amino acid transport system ATP-binding protein</fullName>
    </submittedName>
</protein>
<keyword evidence="3" id="KW-0547">Nucleotide-binding</keyword>
<dbReference type="AlphaFoldDB" id="R4T0S5"/>
<dbReference type="Gene3D" id="3.40.50.300">
    <property type="entry name" value="P-loop containing nucleotide triphosphate hydrolases"/>
    <property type="match status" value="1"/>
</dbReference>
<dbReference type="InterPro" id="IPR027417">
    <property type="entry name" value="P-loop_NTPase"/>
</dbReference>
<dbReference type="KEGG" id="aoi:AORI_1710"/>
<keyword evidence="8" id="KW-1185">Reference proteome</keyword>
<dbReference type="GO" id="GO:0005524">
    <property type="term" value="F:ATP binding"/>
    <property type="evidence" value="ECO:0007669"/>
    <property type="project" value="UniProtKB-KW"/>
</dbReference>
<dbReference type="PATRIC" id="fig|1156913.3.peg.1750"/>
<evidence type="ECO:0000256" key="1">
    <source>
        <dbReference type="ARBA" id="ARBA00005417"/>
    </source>
</evidence>
<evidence type="ECO:0000256" key="4">
    <source>
        <dbReference type="ARBA" id="ARBA00022840"/>
    </source>
</evidence>
<dbReference type="EMBL" id="CP003410">
    <property type="protein sequence ID" value="AGM04298.1"/>
    <property type="molecule type" value="Genomic_DNA"/>
</dbReference>
<dbReference type="GO" id="GO:0015807">
    <property type="term" value="P:L-amino acid transport"/>
    <property type="evidence" value="ECO:0007669"/>
    <property type="project" value="TreeGrafter"/>
</dbReference>
<organism evidence="7 8">
    <name type="scientific">Amycolatopsis keratiniphila</name>
    <dbReference type="NCBI Taxonomy" id="129921"/>
    <lineage>
        <taxon>Bacteria</taxon>
        <taxon>Bacillati</taxon>
        <taxon>Actinomycetota</taxon>
        <taxon>Actinomycetes</taxon>
        <taxon>Pseudonocardiales</taxon>
        <taxon>Pseudonocardiaceae</taxon>
        <taxon>Amycolatopsis</taxon>
        <taxon>Amycolatopsis japonica group</taxon>
    </lineage>
</organism>
<dbReference type="InterPro" id="IPR052156">
    <property type="entry name" value="BCAA_Transport_ATP-bd_LivF"/>
</dbReference>
<evidence type="ECO:0000259" key="6">
    <source>
        <dbReference type="PROSITE" id="PS50893"/>
    </source>
</evidence>
<evidence type="ECO:0000313" key="7">
    <source>
        <dbReference type="EMBL" id="AGM04298.1"/>
    </source>
</evidence>